<evidence type="ECO:0000313" key="2">
    <source>
        <dbReference type="Proteomes" id="UP000479000"/>
    </source>
</evidence>
<proteinExistence type="predicted"/>
<organism evidence="1 2">
    <name type="scientific">Nesidiocoris tenuis</name>
    <dbReference type="NCBI Taxonomy" id="355587"/>
    <lineage>
        <taxon>Eukaryota</taxon>
        <taxon>Metazoa</taxon>
        <taxon>Ecdysozoa</taxon>
        <taxon>Arthropoda</taxon>
        <taxon>Hexapoda</taxon>
        <taxon>Insecta</taxon>
        <taxon>Pterygota</taxon>
        <taxon>Neoptera</taxon>
        <taxon>Paraneoptera</taxon>
        <taxon>Hemiptera</taxon>
        <taxon>Heteroptera</taxon>
        <taxon>Panheteroptera</taxon>
        <taxon>Cimicomorpha</taxon>
        <taxon>Miridae</taxon>
        <taxon>Dicyphina</taxon>
        <taxon>Nesidiocoris</taxon>
    </lineage>
</organism>
<evidence type="ECO:0000313" key="1">
    <source>
        <dbReference type="EMBL" id="CAB0000961.1"/>
    </source>
</evidence>
<dbReference type="AlphaFoldDB" id="A0A6H5GG06"/>
<protein>
    <submittedName>
        <fullName evidence="1">Uncharacterized protein</fullName>
    </submittedName>
</protein>
<name>A0A6H5GG06_9HEMI</name>
<gene>
    <name evidence="1" type="ORF">NTEN_LOCUS6748</name>
</gene>
<accession>A0A6H5GG06</accession>
<dbReference type="OrthoDB" id="2020758at2759"/>
<reference evidence="1 2" key="1">
    <citation type="submission" date="2020-02" db="EMBL/GenBank/DDBJ databases">
        <authorList>
            <person name="Ferguson B K."/>
        </authorList>
    </citation>
    <scope>NUCLEOTIDE SEQUENCE [LARGE SCALE GENOMIC DNA]</scope>
</reference>
<dbReference type="SUPFAM" id="SSF54001">
    <property type="entry name" value="Cysteine proteinases"/>
    <property type="match status" value="1"/>
</dbReference>
<dbReference type="InterPro" id="IPR038765">
    <property type="entry name" value="Papain-like_cys_pep_sf"/>
</dbReference>
<sequence length="77" mass="8838">MRVPSNYRVRRLMTSLFHPQTCEGGKTRWYCISDSHVDEVTEERVLKTPAYLLFYSRLPNGKSESCPRTSTTASTPP</sequence>
<keyword evidence="2" id="KW-1185">Reference proteome</keyword>
<dbReference type="Proteomes" id="UP000479000">
    <property type="component" value="Unassembled WGS sequence"/>
</dbReference>
<dbReference type="Gene3D" id="3.90.70.10">
    <property type="entry name" value="Cysteine proteinases"/>
    <property type="match status" value="1"/>
</dbReference>
<dbReference type="EMBL" id="CADCXU010010222">
    <property type="protein sequence ID" value="CAB0000961.1"/>
    <property type="molecule type" value="Genomic_DNA"/>
</dbReference>